<evidence type="ECO:0000256" key="1">
    <source>
        <dbReference type="ARBA" id="ARBA00049244"/>
    </source>
</evidence>
<keyword evidence="4" id="KW-1185">Reference proteome</keyword>
<comment type="caution">
    <text evidence="3">The sequence shown here is derived from an EMBL/GenBank/DDBJ whole genome shotgun (WGS) entry which is preliminary data.</text>
</comment>
<reference evidence="3 4" key="1">
    <citation type="submission" date="2020-02" db="EMBL/GenBank/DDBJ databases">
        <title>Draft genome sequence of Haematococcus lacustris strain NIES-144.</title>
        <authorList>
            <person name="Morimoto D."/>
            <person name="Nakagawa S."/>
            <person name="Yoshida T."/>
            <person name="Sawayama S."/>
        </authorList>
    </citation>
    <scope>NUCLEOTIDE SEQUENCE [LARGE SCALE GENOMIC DNA]</scope>
    <source>
        <strain evidence="3 4">NIES-144</strain>
    </source>
</reference>
<dbReference type="PANTHER" id="PTHR45812">
    <property type="entry name" value="DNA POLYMERASE ZETA CATALYTIC SUBUNIT"/>
    <property type="match status" value="1"/>
</dbReference>
<evidence type="ECO:0000313" key="4">
    <source>
        <dbReference type="Proteomes" id="UP000485058"/>
    </source>
</evidence>
<evidence type="ECO:0000259" key="2">
    <source>
        <dbReference type="Pfam" id="PF24055"/>
    </source>
</evidence>
<comment type="catalytic activity">
    <reaction evidence="1">
        <text>DNA(n) + a 2'-deoxyribonucleoside 5'-triphosphate = DNA(n+1) + diphosphate</text>
        <dbReference type="Rhea" id="RHEA:22508"/>
        <dbReference type="Rhea" id="RHEA-COMP:17339"/>
        <dbReference type="Rhea" id="RHEA-COMP:17340"/>
        <dbReference type="ChEBI" id="CHEBI:33019"/>
        <dbReference type="ChEBI" id="CHEBI:61560"/>
        <dbReference type="ChEBI" id="CHEBI:173112"/>
        <dbReference type="EC" id="2.7.7.7"/>
    </reaction>
</comment>
<proteinExistence type="predicted"/>
<sequence>MEEHWTATSYLHRMATAIGLAMRMVAAAPGADAGSKRQVVHNMQLVRAWPFYGYHEQERLFIKVVL</sequence>
<organism evidence="3 4">
    <name type="scientific">Haematococcus lacustris</name>
    <name type="common">Green alga</name>
    <name type="synonym">Haematococcus pluvialis</name>
    <dbReference type="NCBI Taxonomy" id="44745"/>
    <lineage>
        <taxon>Eukaryota</taxon>
        <taxon>Viridiplantae</taxon>
        <taxon>Chlorophyta</taxon>
        <taxon>core chlorophytes</taxon>
        <taxon>Chlorophyceae</taxon>
        <taxon>CS clade</taxon>
        <taxon>Chlamydomonadales</taxon>
        <taxon>Haematococcaceae</taxon>
        <taxon>Haematococcus</taxon>
    </lineage>
</organism>
<name>A0A699Y6I7_HAELA</name>
<dbReference type="Pfam" id="PF24055">
    <property type="entry name" value="POL3_N"/>
    <property type="match status" value="1"/>
</dbReference>
<dbReference type="GO" id="GO:0000724">
    <property type="term" value="P:double-strand break repair via homologous recombination"/>
    <property type="evidence" value="ECO:0007669"/>
    <property type="project" value="TreeGrafter"/>
</dbReference>
<evidence type="ECO:0000313" key="3">
    <source>
        <dbReference type="EMBL" id="GFH05757.1"/>
    </source>
</evidence>
<dbReference type="Proteomes" id="UP000485058">
    <property type="component" value="Unassembled WGS sequence"/>
</dbReference>
<dbReference type="InterPro" id="IPR056435">
    <property type="entry name" value="DPOD/Z_N"/>
</dbReference>
<accession>A0A699Y6I7</accession>
<dbReference type="GO" id="GO:0003887">
    <property type="term" value="F:DNA-directed DNA polymerase activity"/>
    <property type="evidence" value="ECO:0007669"/>
    <property type="project" value="UniProtKB-EC"/>
</dbReference>
<dbReference type="AlphaFoldDB" id="A0A699Y6I7"/>
<dbReference type="GO" id="GO:0016035">
    <property type="term" value="C:zeta DNA polymerase complex"/>
    <property type="evidence" value="ECO:0007669"/>
    <property type="project" value="InterPro"/>
</dbReference>
<dbReference type="GO" id="GO:0005634">
    <property type="term" value="C:nucleus"/>
    <property type="evidence" value="ECO:0007669"/>
    <property type="project" value="TreeGrafter"/>
</dbReference>
<dbReference type="InterPro" id="IPR030559">
    <property type="entry name" value="PolZ_Rev3"/>
</dbReference>
<gene>
    <name evidence="3" type="ORF">HaLaN_00270</name>
</gene>
<feature type="domain" description="DNA polymerase delta/zeta catalytic subunit N-terminal" evidence="2">
    <location>
        <begin position="6"/>
        <end position="66"/>
    </location>
</feature>
<protein>
    <recommendedName>
        <fullName evidence="2">DNA polymerase delta/zeta catalytic subunit N-terminal domain-containing protein</fullName>
    </recommendedName>
</protein>
<dbReference type="EMBL" id="BLLF01000007">
    <property type="protein sequence ID" value="GFH05757.1"/>
    <property type="molecule type" value="Genomic_DNA"/>
</dbReference>
<dbReference type="GO" id="GO:0042276">
    <property type="term" value="P:error-prone translesion synthesis"/>
    <property type="evidence" value="ECO:0007669"/>
    <property type="project" value="TreeGrafter"/>
</dbReference>
<dbReference type="PANTHER" id="PTHR45812:SF1">
    <property type="entry name" value="DNA POLYMERASE ZETA CATALYTIC SUBUNIT"/>
    <property type="match status" value="1"/>
</dbReference>